<dbReference type="InterPro" id="IPR036047">
    <property type="entry name" value="F-box-like_dom_sf"/>
</dbReference>
<dbReference type="AlphaFoldDB" id="A0A9R0Z4G4"/>
<keyword evidence="2" id="KW-1185">Reference proteome</keyword>
<evidence type="ECO:0008006" key="3">
    <source>
        <dbReference type="Google" id="ProtNLM"/>
    </source>
</evidence>
<organism evidence="1 2">
    <name type="scientific">Triticum turgidum subsp. durum</name>
    <name type="common">Durum wheat</name>
    <name type="synonym">Triticum durum</name>
    <dbReference type="NCBI Taxonomy" id="4567"/>
    <lineage>
        <taxon>Eukaryota</taxon>
        <taxon>Viridiplantae</taxon>
        <taxon>Streptophyta</taxon>
        <taxon>Embryophyta</taxon>
        <taxon>Tracheophyta</taxon>
        <taxon>Spermatophyta</taxon>
        <taxon>Magnoliopsida</taxon>
        <taxon>Liliopsida</taxon>
        <taxon>Poales</taxon>
        <taxon>Poaceae</taxon>
        <taxon>BOP clade</taxon>
        <taxon>Pooideae</taxon>
        <taxon>Triticodae</taxon>
        <taxon>Triticeae</taxon>
        <taxon>Triticinae</taxon>
        <taxon>Triticum</taxon>
    </lineage>
</organism>
<dbReference type="PANTHER" id="PTHR32133">
    <property type="entry name" value="OS07G0120400 PROTEIN"/>
    <property type="match status" value="1"/>
</dbReference>
<dbReference type="Proteomes" id="UP000324705">
    <property type="component" value="Chromosome 7A"/>
</dbReference>
<proteinExistence type="predicted"/>
<dbReference type="SUPFAM" id="SSF81383">
    <property type="entry name" value="F-box domain"/>
    <property type="match status" value="1"/>
</dbReference>
<dbReference type="Gramene" id="TRITD7Av1G042630.1">
    <property type="protein sequence ID" value="TRITD7Av1G042630.1"/>
    <property type="gene ID" value="TRITD7Av1G042630"/>
</dbReference>
<dbReference type="OMA" id="KAWCRIL"/>
<gene>
    <name evidence="1" type="ORF">TRITD_7Av1G042630</name>
</gene>
<name>A0A9R0Z4G4_TRITD</name>
<sequence length="383" mass="43003">MAPPVVRELWEMEELVEKILLSIPPEEPEILVRASLACKPWCRLLSGNAFRSRYLALHGTAPVLGFLQSWVAGDLERFVPTKKFCPRSPIPKLKSTFVHDCRHGRVLLGCLQQRDEAVVWDPVSGRRTELREPDYFCAAAVLCSVDGCDHAACNSGPFSVACIEDEGCVDDDEHSLLLASVYSSYTQKWTSPACIHIGFVSDDCFMGRPSLLIGKQLYFLLDHGLGILRYDLSRHRLSVIDLPEKLVEHNPLLISGPGGRLGVVHQDKHGLCVVYSRWSIDGEYRWLYSRAIDLNMLRPIVHPMSSHPPVLAGSLEGTDLSIVVTDLGVFTFDRKSLSLRSFRVRSTDMVGFSSAHLSLHELQHHTRYVYLDTSYMIPMCTIV</sequence>
<reference evidence="1 2" key="1">
    <citation type="submission" date="2017-09" db="EMBL/GenBank/DDBJ databases">
        <authorList>
            <consortium name="International Durum Wheat Genome Sequencing Consortium (IDWGSC)"/>
            <person name="Milanesi L."/>
        </authorList>
    </citation>
    <scope>NUCLEOTIDE SEQUENCE [LARGE SCALE GENOMIC DNA]</scope>
    <source>
        <strain evidence="2">cv. Svevo</strain>
    </source>
</reference>
<evidence type="ECO:0000313" key="1">
    <source>
        <dbReference type="EMBL" id="VAI71166.1"/>
    </source>
</evidence>
<dbReference type="PANTHER" id="PTHR32133:SF394">
    <property type="entry name" value="F-BOX DOMAIN-CONTAINING PROTEIN"/>
    <property type="match status" value="1"/>
</dbReference>
<accession>A0A9R0Z4G4</accession>
<evidence type="ECO:0000313" key="2">
    <source>
        <dbReference type="Proteomes" id="UP000324705"/>
    </source>
</evidence>
<protein>
    <recommendedName>
        <fullName evidence="3">F-box domain-containing protein</fullName>
    </recommendedName>
</protein>
<dbReference type="EMBL" id="LT934123">
    <property type="protein sequence ID" value="VAI71166.1"/>
    <property type="molecule type" value="Genomic_DNA"/>
</dbReference>